<comment type="caution">
    <text evidence="2">The sequence shown here is derived from an EMBL/GenBank/DDBJ whole genome shotgun (WGS) entry which is preliminary data.</text>
</comment>
<keyword evidence="1" id="KW-0472">Membrane</keyword>
<feature type="transmembrane region" description="Helical" evidence="1">
    <location>
        <begin position="65"/>
        <end position="88"/>
    </location>
</feature>
<dbReference type="AlphaFoldDB" id="A0A366MEK8"/>
<gene>
    <name evidence="2" type="ORF">ALNOE001_05700</name>
</gene>
<dbReference type="EMBL" id="NIZT01000012">
    <property type="protein sequence ID" value="RBQ24014.1"/>
    <property type="molecule type" value="Genomic_DNA"/>
</dbReference>
<organism evidence="2 3">
    <name type="scientific">Candidatus Methanobinarius endosymbioticus</name>
    <dbReference type="NCBI Taxonomy" id="2006182"/>
    <lineage>
        <taxon>Archaea</taxon>
        <taxon>Methanobacteriati</taxon>
        <taxon>Methanobacteriota</taxon>
        <taxon>Methanomada group</taxon>
        <taxon>Methanobacteria</taxon>
        <taxon>Methanobacteriales</taxon>
        <taxon>Methanobacteriaceae</taxon>
        <taxon>Candidatus Methanobinarius</taxon>
    </lineage>
</organism>
<evidence type="ECO:0000313" key="2">
    <source>
        <dbReference type="EMBL" id="RBQ24014.1"/>
    </source>
</evidence>
<dbReference type="Proteomes" id="UP000253099">
    <property type="component" value="Unassembled WGS sequence"/>
</dbReference>
<name>A0A366MEK8_9EURY</name>
<keyword evidence="1" id="KW-0812">Transmembrane</keyword>
<keyword evidence="3" id="KW-1185">Reference proteome</keyword>
<evidence type="ECO:0000313" key="3">
    <source>
        <dbReference type="Proteomes" id="UP000253099"/>
    </source>
</evidence>
<protein>
    <submittedName>
        <fullName evidence="2">Uncharacterized protein</fullName>
    </submittedName>
</protein>
<feature type="transmembrane region" description="Helical" evidence="1">
    <location>
        <begin position="30"/>
        <end position="53"/>
    </location>
</feature>
<feature type="transmembrane region" description="Helical" evidence="1">
    <location>
        <begin position="5"/>
        <end position="24"/>
    </location>
</feature>
<sequence>MLVGFLVAGIFLVLGSFFYSLFLSNGIIDFIVYIGLTIITAIFAGGIIIGINGCSDYNDSKSNGIAFILIIVDIFAIIFGFVTSMGLASAMSSVFNGEISSGSSSGFGEGSGSEYAFSSSFGFEPTTSPANSRYSPMILFEILIIGILTVVAGIG</sequence>
<feature type="transmembrane region" description="Helical" evidence="1">
    <location>
        <begin position="134"/>
        <end position="154"/>
    </location>
</feature>
<accession>A0A366MEK8</accession>
<proteinExistence type="predicted"/>
<evidence type="ECO:0000256" key="1">
    <source>
        <dbReference type="SAM" id="Phobius"/>
    </source>
</evidence>
<reference evidence="2 3" key="1">
    <citation type="submission" date="2018-06" db="EMBL/GenBank/DDBJ databases">
        <title>Genomic insight into two independent archaeal endosymbiosis events.</title>
        <authorList>
            <person name="Lind A.E."/>
            <person name="Lewis W.H."/>
            <person name="Spang A."/>
            <person name="Guy L."/>
            <person name="Embley M.T."/>
            <person name="Ettema T.J.G."/>
        </authorList>
    </citation>
    <scope>NUCLEOTIDE SEQUENCE [LARGE SCALE GENOMIC DNA]</scope>
    <source>
        <strain evidence="2">NOE</strain>
    </source>
</reference>
<keyword evidence="1" id="KW-1133">Transmembrane helix</keyword>